<protein>
    <submittedName>
        <fullName evidence="1">Uncharacterized protein</fullName>
    </submittedName>
</protein>
<name>A0ACC0N4B4_RHOML</name>
<evidence type="ECO:0000313" key="1">
    <source>
        <dbReference type="EMBL" id="KAI8548005.1"/>
    </source>
</evidence>
<sequence length="586" mass="67221">MENPTNHHPQSQRLHEYDTTPLALHSRAVSGFPSRGSRLSPSLQLVIPLGISEVFCNRDSSSRFSSSKASCFQQFQARPRHIVKVSNTRLGFSRCKSNPCFELYQWLILESQIMISRYWRIFSNGVPKGRLGKTMGCLQLVLGVLVIIVSTLSLFRFYSAGFLSNNGDICRHFYGMKDVNGFDINALTARVGEVLDKMANLQEKLESVVRQIEKNKDLAKTNIPRSEYKKFLEEDVIQPLYSAHIGLRQIRLPKVEGVRNSTLKEEPLINSFVVEEIRKYITPKENKNGNVNIYGMERVYNTIGHSCVLLKKELEEYMDYDIGSYCKDDWPLAQKLMINGCDPVPRRRCLARASKLYKKPYPINESLWKLPDGGNVRWANYKCRNFECLSSKNPKRGFSKCTGCFEMDKEKLKWVGNATLPVDVLIKDVLAIKPGEIRIGLDFGIGTGTFAARMREQNVTIVSTALNLGAPFSETIALRGLVPLYMTLSQRLPFFDNTLDLIHTAGFMDGWIDLQLMDFILFDWDRVLRPGGLLWVDRFFCSRKDLDDYMYMFLQFRYKKHKWALSPKSKDEVFLSAVLEKPPRSL</sequence>
<organism evidence="1 2">
    <name type="scientific">Rhododendron molle</name>
    <name type="common">Chinese azalea</name>
    <name type="synonym">Azalea mollis</name>
    <dbReference type="NCBI Taxonomy" id="49168"/>
    <lineage>
        <taxon>Eukaryota</taxon>
        <taxon>Viridiplantae</taxon>
        <taxon>Streptophyta</taxon>
        <taxon>Embryophyta</taxon>
        <taxon>Tracheophyta</taxon>
        <taxon>Spermatophyta</taxon>
        <taxon>Magnoliopsida</taxon>
        <taxon>eudicotyledons</taxon>
        <taxon>Gunneridae</taxon>
        <taxon>Pentapetalae</taxon>
        <taxon>asterids</taxon>
        <taxon>Ericales</taxon>
        <taxon>Ericaceae</taxon>
        <taxon>Ericoideae</taxon>
        <taxon>Rhodoreae</taxon>
        <taxon>Rhododendron</taxon>
    </lineage>
</organism>
<evidence type="ECO:0000313" key="2">
    <source>
        <dbReference type="Proteomes" id="UP001062846"/>
    </source>
</evidence>
<gene>
    <name evidence="1" type="ORF">RHMOL_Rhmol07G0238700</name>
</gene>
<reference evidence="1" key="1">
    <citation type="submission" date="2022-02" db="EMBL/GenBank/DDBJ databases">
        <title>Plant Genome Project.</title>
        <authorList>
            <person name="Zhang R.-G."/>
        </authorList>
    </citation>
    <scope>NUCLEOTIDE SEQUENCE</scope>
    <source>
        <strain evidence="1">AT1</strain>
    </source>
</reference>
<comment type="caution">
    <text evidence="1">The sequence shown here is derived from an EMBL/GenBank/DDBJ whole genome shotgun (WGS) entry which is preliminary data.</text>
</comment>
<accession>A0ACC0N4B4</accession>
<dbReference type="Proteomes" id="UP001062846">
    <property type="component" value="Chromosome 7"/>
</dbReference>
<keyword evidence="2" id="KW-1185">Reference proteome</keyword>
<proteinExistence type="predicted"/>
<dbReference type="EMBL" id="CM046394">
    <property type="protein sequence ID" value="KAI8548005.1"/>
    <property type="molecule type" value="Genomic_DNA"/>
</dbReference>